<comment type="caution">
    <text evidence="1">The sequence shown here is derived from an EMBL/GenBank/DDBJ whole genome shotgun (WGS) entry which is preliminary data.</text>
</comment>
<dbReference type="Proteomes" id="UP000076218">
    <property type="component" value="Unassembled WGS sequence"/>
</dbReference>
<dbReference type="AlphaFoldDB" id="A0A154UY48"/>
<dbReference type="EMBL" id="LQXA01000050">
    <property type="protein sequence ID" value="KZC94060.1"/>
    <property type="molecule type" value="Genomic_DNA"/>
</dbReference>
<reference evidence="1 2" key="1">
    <citation type="submission" date="2016-01" db="EMBL/GenBank/DDBJ databases">
        <title>Draft genome sequence of Clavibacter michiganensis subsp. tessellarius DOAB 609.</title>
        <authorList>
            <person name="Tambong J.T."/>
        </authorList>
    </citation>
    <scope>NUCLEOTIDE SEQUENCE [LARGE SCALE GENOMIC DNA]</scope>
    <source>
        <strain evidence="1 2">DOAB 609</strain>
    </source>
</reference>
<dbReference type="OrthoDB" id="3260535at2"/>
<evidence type="ECO:0000313" key="2">
    <source>
        <dbReference type="Proteomes" id="UP000076218"/>
    </source>
</evidence>
<accession>A0A154UY48</accession>
<protein>
    <submittedName>
        <fullName evidence="1">Uncharacterized protein</fullName>
    </submittedName>
</protein>
<sequence length="92" mass="10229">MTADRGSVEEPRTPLAAVDAAIAAHPLSSERVTRANAIIEASDRDDKAAVEARLAEEGLPGLAELGKIQVRHSVSWWRLHRRRRKILARLDR</sequence>
<gene>
    <name evidence="1" type="ORF">AWH51_15285</name>
</gene>
<dbReference type="STRING" id="31965.AWH51_15285"/>
<name>A0A154UY48_9MICO</name>
<dbReference type="RefSeq" id="WP_063072580.1">
    <property type="nucleotide sequence ID" value="NZ_LQXA01000050.1"/>
</dbReference>
<organism evidence="1 2">
    <name type="scientific">Clavibacter tessellarius</name>
    <dbReference type="NCBI Taxonomy" id="31965"/>
    <lineage>
        <taxon>Bacteria</taxon>
        <taxon>Bacillati</taxon>
        <taxon>Actinomycetota</taxon>
        <taxon>Actinomycetes</taxon>
        <taxon>Micrococcales</taxon>
        <taxon>Microbacteriaceae</taxon>
        <taxon>Clavibacter</taxon>
    </lineage>
</organism>
<proteinExistence type="predicted"/>
<evidence type="ECO:0000313" key="1">
    <source>
        <dbReference type="EMBL" id="KZC94060.1"/>
    </source>
</evidence>